<reference evidence="1" key="1">
    <citation type="submission" date="2021-04" db="EMBL/GenBank/DDBJ databases">
        <authorList>
            <person name="Rodrigo-Torres L."/>
            <person name="Arahal R. D."/>
            <person name="Lucena T."/>
        </authorList>
    </citation>
    <scope>NUCLEOTIDE SEQUENCE</scope>
    <source>
        <strain evidence="1">CECT 9275</strain>
    </source>
</reference>
<dbReference type="PROSITE" id="PS51257">
    <property type="entry name" value="PROKAR_LIPOPROTEIN"/>
    <property type="match status" value="1"/>
</dbReference>
<sequence>MKNLLLSLITILFIASCSKKDVDVRDQYVGTWKYKSTGGVNTYNNGQIAESLPWNDNGTLTISKSGENGLLIDEKEFILEGDQLTADSDEMRFNTPLGASVLALAETTGEVSSGKITYTSSIEGTWTFGSSRGPVAGEIVTTMTK</sequence>
<dbReference type="RefSeq" id="WP_215240866.1">
    <property type="nucleotide sequence ID" value="NZ_CAJRAF010000002.1"/>
</dbReference>
<gene>
    <name evidence="1" type="ORF">DYBT9275_04496</name>
</gene>
<evidence type="ECO:0000313" key="1">
    <source>
        <dbReference type="EMBL" id="CAG5009429.1"/>
    </source>
</evidence>
<protein>
    <recommendedName>
        <fullName evidence="3">Lipocalin-like domain-containing protein</fullName>
    </recommendedName>
</protein>
<dbReference type="AlphaFoldDB" id="A0A916JFD2"/>
<name>A0A916JFD2_9BACT</name>
<evidence type="ECO:0008006" key="3">
    <source>
        <dbReference type="Google" id="ProtNLM"/>
    </source>
</evidence>
<accession>A0A916JFD2</accession>
<organism evidence="1 2">
    <name type="scientific">Dyadobacter helix</name>
    <dbReference type="NCBI Taxonomy" id="2822344"/>
    <lineage>
        <taxon>Bacteria</taxon>
        <taxon>Pseudomonadati</taxon>
        <taxon>Bacteroidota</taxon>
        <taxon>Cytophagia</taxon>
        <taxon>Cytophagales</taxon>
        <taxon>Spirosomataceae</taxon>
        <taxon>Dyadobacter</taxon>
    </lineage>
</organism>
<keyword evidence="2" id="KW-1185">Reference proteome</keyword>
<proteinExistence type="predicted"/>
<dbReference type="EMBL" id="CAJRAF010000002">
    <property type="protein sequence ID" value="CAG5009429.1"/>
    <property type="molecule type" value="Genomic_DNA"/>
</dbReference>
<dbReference type="Proteomes" id="UP000680038">
    <property type="component" value="Unassembled WGS sequence"/>
</dbReference>
<evidence type="ECO:0000313" key="2">
    <source>
        <dbReference type="Proteomes" id="UP000680038"/>
    </source>
</evidence>
<comment type="caution">
    <text evidence="1">The sequence shown here is derived from an EMBL/GenBank/DDBJ whole genome shotgun (WGS) entry which is preliminary data.</text>
</comment>